<dbReference type="Gene3D" id="3.40.1390.10">
    <property type="entry name" value="MurE/MurF, N-terminal domain"/>
    <property type="match status" value="1"/>
</dbReference>
<keyword evidence="6 7" id="KW-0012">Acyltransferase</keyword>
<evidence type="ECO:0000256" key="7">
    <source>
        <dbReference type="HAMAP-Rule" id="MF_00523"/>
    </source>
</evidence>
<dbReference type="Proteomes" id="UP001168380">
    <property type="component" value="Unassembled WGS sequence"/>
</dbReference>
<keyword evidence="3 7" id="KW-0808">Transferase</keyword>
<evidence type="ECO:0000259" key="8">
    <source>
        <dbReference type="Pfam" id="PF04613"/>
    </source>
</evidence>
<dbReference type="NCBIfam" id="NF002060">
    <property type="entry name" value="PRK00892.1"/>
    <property type="match status" value="1"/>
</dbReference>
<evidence type="ECO:0000313" key="9">
    <source>
        <dbReference type="EMBL" id="MDO3382249.1"/>
    </source>
</evidence>
<evidence type="ECO:0000256" key="1">
    <source>
        <dbReference type="ARBA" id="ARBA00022516"/>
    </source>
</evidence>
<dbReference type="GO" id="GO:0103118">
    <property type="term" value="F:UDP-3-O-[(3R)-3-hydroxyacyl]-glucosamine N-acyltransferase activity"/>
    <property type="evidence" value="ECO:0007669"/>
    <property type="project" value="UniProtKB-EC"/>
</dbReference>
<dbReference type="Gene3D" id="1.20.5.170">
    <property type="match status" value="1"/>
</dbReference>
<gene>
    <name evidence="7 9" type="primary">lpxD</name>
    <name evidence="9" type="ORF">QWI16_08675</name>
</gene>
<evidence type="ECO:0000256" key="2">
    <source>
        <dbReference type="ARBA" id="ARBA00022556"/>
    </source>
</evidence>
<accession>A0ABT8TDR9</accession>
<reference evidence="9" key="1">
    <citation type="submission" date="2023-07" db="EMBL/GenBank/DDBJ databases">
        <title>Gilvimarinus algae sp. nov., isolated from the surface of Kelp.</title>
        <authorList>
            <person name="Sun Y.Y."/>
            <person name="Gong Y."/>
            <person name="Du Z.J."/>
        </authorList>
    </citation>
    <scope>NUCLEOTIDE SEQUENCE</scope>
    <source>
        <strain evidence="9">SDUM040014</strain>
    </source>
</reference>
<dbReference type="SUPFAM" id="SSF51161">
    <property type="entry name" value="Trimeric LpxA-like enzymes"/>
    <property type="match status" value="1"/>
</dbReference>
<feature type="active site" description="Proton acceptor" evidence="7">
    <location>
        <position position="241"/>
    </location>
</feature>
<comment type="subunit">
    <text evidence="7">Homotrimer.</text>
</comment>
<comment type="catalytic activity">
    <reaction evidence="7">
        <text>a UDP-3-O-[(3R)-3-hydroxyacyl]-alpha-D-glucosamine + a (3R)-hydroxyacyl-[ACP] = a UDP-2-N,3-O-bis[(3R)-3-hydroxyacyl]-alpha-D-glucosamine + holo-[ACP] + H(+)</text>
        <dbReference type="Rhea" id="RHEA:53836"/>
        <dbReference type="Rhea" id="RHEA-COMP:9685"/>
        <dbReference type="Rhea" id="RHEA-COMP:9945"/>
        <dbReference type="ChEBI" id="CHEBI:15378"/>
        <dbReference type="ChEBI" id="CHEBI:64479"/>
        <dbReference type="ChEBI" id="CHEBI:78827"/>
        <dbReference type="ChEBI" id="CHEBI:137740"/>
        <dbReference type="ChEBI" id="CHEBI:137748"/>
        <dbReference type="EC" id="2.3.1.191"/>
    </reaction>
</comment>
<sequence length="340" mass="35659">MTSITLRELADSLGARLEGNAGLTITGIAGLATAKISDISFLANKAYAKLLEQTQAGAVILRETEAHLFSGSKLIVEDPYLCYARLSRHFDASYDHVSGIHPTAVIDGKAEVGQNVSIGPYVVIGRGAVIGDEVSIGSGTSIGEGTIVGNRTRLAANVTVYHGVFIGEDCVVHSATVIGADGFGFAPDRENGGWCKIHQLGGVRIGNRVEIGASTAIDRGALEDTVIEDGVIIDNQVHIAHNCHIGENTAIAANCGIAGSTRIGRNCTMAGAVGIVGHIEITDNVHFTGMSMVTKSVSEPGSYSSGTSAVPTREWRKNAVRFNQLNDLATRLKALESKHN</sequence>
<keyword evidence="5 7" id="KW-0443">Lipid metabolism</keyword>
<proteinExistence type="inferred from homology"/>
<comment type="function">
    <text evidence="7">Catalyzes the N-acylation of UDP-3-O-acylglucosamine using 3-hydroxyacyl-ACP as the acyl donor. Is involved in the biosynthesis of lipid A, a phosphorylated glycolipid that anchors the lipopolysaccharide to the outer membrane of the cell.</text>
</comment>
<dbReference type="Pfam" id="PF00132">
    <property type="entry name" value="Hexapep"/>
    <property type="match status" value="2"/>
</dbReference>
<organism evidence="9 10">
    <name type="scientific">Gilvimarinus algae</name>
    <dbReference type="NCBI Taxonomy" id="3058037"/>
    <lineage>
        <taxon>Bacteria</taxon>
        <taxon>Pseudomonadati</taxon>
        <taxon>Pseudomonadota</taxon>
        <taxon>Gammaproteobacteria</taxon>
        <taxon>Cellvibrionales</taxon>
        <taxon>Cellvibrionaceae</taxon>
        <taxon>Gilvimarinus</taxon>
    </lineage>
</organism>
<feature type="domain" description="UDP-3-O-[3-hydroxymyristoyl] glucosamine N-acyltransferase non-repeat region" evidence="8">
    <location>
        <begin position="24"/>
        <end position="88"/>
    </location>
</feature>
<keyword evidence="2 7" id="KW-0441">Lipid A biosynthesis</keyword>
<dbReference type="InterPro" id="IPR020573">
    <property type="entry name" value="UDP_GlcNAc_AcTrfase_non-rep"/>
</dbReference>
<dbReference type="EC" id="2.3.1.191" evidence="7"/>
<dbReference type="PANTHER" id="PTHR43378:SF2">
    <property type="entry name" value="UDP-3-O-ACYLGLUCOSAMINE N-ACYLTRANSFERASE 1, MITOCHONDRIAL-RELATED"/>
    <property type="match status" value="1"/>
</dbReference>
<dbReference type="RefSeq" id="WP_302712410.1">
    <property type="nucleotide sequence ID" value="NZ_JAULRT010000052.1"/>
</dbReference>
<comment type="caution">
    <text evidence="9">The sequence shown here is derived from an EMBL/GenBank/DDBJ whole genome shotgun (WGS) entry which is preliminary data.</text>
</comment>
<evidence type="ECO:0000256" key="3">
    <source>
        <dbReference type="ARBA" id="ARBA00022679"/>
    </source>
</evidence>
<evidence type="ECO:0000256" key="6">
    <source>
        <dbReference type="ARBA" id="ARBA00023315"/>
    </source>
</evidence>
<dbReference type="Gene3D" id="2.160.10.10">
    <property type="entry name" value="Hexapeptide repeat proteins"/>
    <property type="match status" value="1"/>
</dbReference>
<dbReference type="Pfam" id="PF04613">
    <property type="entry name" value="LpxD"/>
    <property type="match status" value="1"/>
</dbReference>
<comment type="similarity">
    <text evidence="7">Belongs to the transferase hexapeptide repeat family. LpxD subfamily.</text>
</comment>
<dbReference type="EMBL" id="JAULRT010000052">
    <property type="protein sequence ID" value="MDO3382249.1"/>
    <property type="molecule type" value="Genomic_DNA"/>
</dbReference>
<dbReference type="InterPro" id="IPR007691">
    <property type="entry name" value="LpxD"/>
</dbReference>
<evidence type="ECO:0000313" key="10">
    <source>
        <dbReference type="Proteomes" id="UP001168380"/>
    </source>
</evidence>
<dbReference type="HAMAP" id="MF_00523">
    <property type="entry name" value="LpxD"/>
    <property type="match status" value="1"/>
</dbReference>
<keyword evidence="4 7" id="KW-0677">Repeat</keyword>
<keyword evidence="1 7" id="KW-0444">Lipid biosynthesis</keyword>
<dbReference type="PANTHER" id="PTHR43378">
    <property type="entry name" value="UDP-3-O-ACYLGLUCOSAMINE N-ACYLTRANSFERASE"/>
    <property type="match status" value="1"/>
</dbReference>
<dbReference type="InterPro" id="IPR011004">
    <property type="entry name" value="Trimer_LpxA-like_sf"/>
</dbReference>
<dbReference type="NCBIfam" id="TIGR01853">
    <property type="entry name" value="lipid_A_lpxD"/>
    <property type="match status" value="1"/>
</dbReference>
<evidence type="ECO:0000256" key="5">
    <source>
        <dbReference type="ARBA" id="ARBA00023098"/>
    </source>
</evidence>
<name>A0ABT8TDR9_9GAMM</name>
<dbReference type="InterPro" id="IPR001451">
    <property type="entry name" value="Hexapep"/>
</dbReference>
<evidence type="ECO:0000256" key="4">
    <source>
        <dbReference type="ARBA" id="ARBA00022737"/>
    </source>
</evidence>
<comment type="pathway">
    <text evidence="7">Bacterial outer membrane biogenesis; LPS lipid A biosynthesis.</text>
</comment>
<protein>
    <recommendedName>
        <fullName evidence="7">UDP-3-O-acylglucosamine N-acyltransferase</fullName>
        <ecNumber evidence="7">2.3.1.191</ecNumber>
    </recommendedName>
</protein>
<dbReference type="CDD" id="cd03352">
    <property type="entry name" value="LbH_LpxD"/>
    <property type="match status" value="1"/>
</dbReference>
<keyword evidence="10" id="KW-1185">Reference proteome</keyword>